<keyword evidence="1" id="KW-1133">Transmembrane helix</keyword>
<name>A0A4V6JL88_9ENTR</name>
<organism evidence="2 3">
    <name type="scientific">Leclercia adecarboxylata</name>
    <dbReference type="NCBI Taxonomy" id="83655"/>
    <lineage>
        <taxon>Bacteria</taxon>
        <taxon>Pseudomonadati</taxon>
        <taxon>Pseudomonadota</taxon>
        <taxon>Gammaproteobacteria</taxon>
        <taxon>Enterobacterales</taxon>
        <taxon>Enterobacteriaceae</taxon>
        <taxon>Leclercia</taxon>
    </lineage>
</organism>
<keyword evidence="1" id="KW-0472">Membrane</keyword>
<keyword evidence="1" id="KW-0812">Transmembrane</keyword>
<gene>
    <name evidence="2" type="ORF">NCTC13032_06273</name>
</gene>
<protein>
    <submittedName>
        <fullName evidence="2">PTS system, beta-glucoside-specific IIABC component</fullName>
    </submittedName>
</protein>
<dbReference type="Proteomes" id="UP000310719">
    <property type="component" value="Chromosome"/>
</dbReference>
<evidence type="ECO:0000313" key="2">
    <source>
        <dbReference type="EMBL" id="VTP79093.1"/>
    </source>
</evidence>
<feature type="transmembrane region" description="Helical" evidence="1">
    <location>
        <begin position="14"/>
        <end position="36"/>
    </location>
</feature>
<evidence type="ECO:0000313" key="3">
    <source>
        <dbReference type="Proteomes" id="UP000310719"/>
    </source>
</evidence>
<proteinExistence type="predicted"/>
<dbReference type="AlphaFoldDB" id="A0A4V6JL88"/>
<dbReference type="EMBL" id="LR590464">
    <property type="protein sequence ID" value="VTP79093.1"/>
    <property type="molecule type" value="Genomic_DNA"/>
</dbReference>
<accession>A0A4V6JL88</accession>
<reference evidence="2 3" key="1">
    <citation type="submission" date="2019-05" db="EMBL/GenBank/DDBJ databases">
        <authorList>
            <consortium name="Pathogen Informatics"/>
        </authorList>
    </citation>
    <scope>NUCLEOTIDE SEQUENCE [LARGE SCALE GENOMIC DNA]</scope>
    <source>
        <strain evidence="2 3">NCTC13032</strain>
    </source>
</reference>
<evidence type="ECO:0000256" key="1">
    <source>
        <dbReference type="SAM" id="Phobius"/>
    </source>
</evidence>
<sequence>MVIGPIGIWLGKGLAFFIEGLFSVSASFAGLIVGAIRPVAILTGDAPCDDADCSAKL</sequence>